<organism evidence="3 4">
    <name type="scientific">Rheinheimera riviphila</name>
    <dbReference type="NCBI Taxonomy" id="1834037"/>
    <lineage>
        <taxon>Bacteria</taxon>
        <taxon>Pseudomonadati</taxon>
        <taxon>Pseudomonadota</taxon>
        <taxon>Gammaproteobacteria</taxon>
        <taxon>Chromatiales</taxon>
        <taxon>Chromatiaceae</taxon>
        <taxon>Rheinheimera</taxon>
    </lineage>
</organism>
<dbReference type="PANTHER" id="PTHR43135">
    <property type="entry name" value="ALPHA-D-RIBOSE 1-METHYLPHOSPHONATE 5-TRIPHOSPHATE DIPHOSPHATASE"/>
    <property type="match status" value="1"/>
</dbReference>
<dbReference type="Pfam" id="PF01042">
    <property type="entry name" value="Ribonuc_L-PSP"/>
    <property type="match status" value="1"/>
</dbReference>
<dbReference type="InterPro" id="IPR035959">
    <property type="entry name" value="RutC-like_sf"/>
</dbReference>
<dbReference type="InterPro" id="IPR011059">
    <property type="entry name" value="Metal-dep_hydrolase_composite"/>
</dbReference>
<dbReference type="Gene3D" id="3.40.50.10910">
    <property type="entry name" value="Amidohydrolase"/>
    <property type="match status" value="1"/>
</dbReference>
<dbReference type="SUPFAM" id="SSF51556">
    <property type="entry name" value="Metallo-dependent hydrolases"/>
    <property type="match status" value="1"/>
</dbReference>
<keyword evidence="3" id="KW-0378">Hydrolase</keyword>
<reference evidence="3 4" key="1">
    <citation type="submission" date="2019-01" db="EMBL/GenBank/DDBJ databases">
        <authorList>
            <person name="Chen W.-M."/>
        </authorList>
    </citation>
    <scope>NUCLEOTIDE SEQUENCE [LARGE SCALE GENOMIC DNA]</scope>
    <source>
        <strain evidence="3 4">KYPC3</strain>
    </source>
</reference>
<dbReference type="SUPFAM" id="SSF55298">
    <property type="entry name" value="YjgF-like"/>
    <property type="match status" value="1"/>
</dbReference>
<accession>A0A437R1Y9</accession>
<dbReference type="Gene3D" id="3.30.110.90">
    <property type="entry name" value="Amidohydrolase"/>
    <property type="match status" value="1"/>
</dbReference>
<comment type="caution">
    <text evidence="3">The sequence shown here is derived from an EMBL/GenBank/DDBJ whole genome shotgun (WGS) entry which is preliminary data.</text>
</comment>
<feature type="chain" id="PRO_5018989948" evidence="1">
    <location>
        <begin position="23"/>
        <end position="547"/>
    </location>
</feature>
<dbReference type="GO" id="GO:0016810">
    <property type="term" value="F:hydrolase activity, acting on carbon-nitrogen (but not peptide) bonds"/>
    <property type="evidence" value="ECO:0007669"/>
    <property type="project" value="InterPro"/>
</dbReference>
<sequence length="547" mass="58683">MAIQFSRPVALLFTALSCAASAQSVLLENITLVDVKSLQLKAGQTVVLDGDSISAVYKTGSKKRPADSTVLDMGGLYLLPGLIDAHVHHATEPEGGDNAAATQQRLSALLRGGVTTVRDMGGDVRVLTGLKRQAELDLIQSPDMYYSVIIGGPEFFSDPRTVASARGKTPGDTDWMRSVNAQTDFDALMLRTLGTGATGIKIYAKVPADLMPKLAAAAKKHGVKVWAHAYVGPANPADAVQAGVEVISHAPDLAATVISSYENWRRKDLPVSEAVKKASFDPANYLPLLQQMKQHGTMLDATLTIFHQLQKRNLNAATIYQHGVLLTKLAHQQGIKIVAGTDYLSDKAGLDYPMVHQEMQLLVEQAGLTPIEAIQAATLHGAEAIGIADKVGSIDIGKKANLLILSADPTENISNSRQISHVIKNGRFVYRGDDQRLPFSSARAVNGVLYLSGQLGNFPGTMVLNGQTIESQMHQTMLNISAVLQEHQLGFDAVFKCTLMLADINEWPAANKVYIQYFKAPLPARSAFAASGLALGAKVEVECMAQL</sequence>
<name>A0A437R1Y9_9GAMM</name>
<dbReference type="AlphaFoldDB" id="A0A437R1Y9"/>
<dbReference type="InterPro" id="IPR051781">
    <property type="entry name" value="Metallo-dep_Hydrolase"/>
</dbReference>
<keyword evidence="4" id="KW-1185">Reference proteome</keyword>
<evidence type="ECO:0000256" key="1">
    <source>
        <dbReference type="SAM" id="SignalP"/>
    </source>
</evidence>
<proteinExistence type="predicted"/>
<feature type="domain" description="Amidohydrolase-related" evidence="2">
    <location>
        <begin position="77"/>
        <end position="429"/>
    </location>
</feature>
<dbReference type="Pfam" id="PF01979">
    <property type="entry name" value="Amidohydro_1"/>
    <property type="match status" value="1"/>
</dbReference>
<dbReference type="Gene3D" id="3.30.1330.40">
    <property type="entry name" value="RutC-like"/>
    <property type="match status" value="1"/>
</dbReference>
<dbReference type="PROSITE" id="PS51257">
    <property type="entry name" value="PROKAR_LIPOPROTEIN"/>
    <property type="match status" value="1"/>
</dbReference>
<evidence type="ECO:0000313" key="3">
    <source>
        <dbReference type="EMBL" id="RVU40768.1"/>
    </source>
</evidence>
<gene>
    <name evidence="3" type="ORF">EOE67_04105</name>
</gene>
<feature type="signal peptide" evidence="1">
    <location>
        <begin position="1"/>
        <end position="22"/>
    </location>
</feature>
<dbReference type="InterPro" id="IPR032466">
    <property type="entry name" value="Metal_Hydrolase"/>
</dbReference>
<protein>
    <submittedName>
        <fullName evidence="3">Amidohydrolase</fullName>
    </submittedName>
</protein>
<dbReference type="Gene3D" id="1.20.58.520">
    <property type="entry name" value="Amidohydrolase"/>
    <property type="match status" value="1"/>
</dbReference>
<evidence type="ECO:0000259" key="2">
    <source>
        <dbReference type="Pfam" id="PF01979"/>
    </source>
</evidence>
<keyword evidence="1" id="KW-0732">Signal</keyword>
<dbReference type="Proteomes" id="UP000283077">
    <property type="component" value="Unassembled WGS sequence"/>
</dbReference>
<dbReference type="OrthoDB" id="6190564at2"/>
<dbReference type="EMBL" id="SACS01000003">
    <property type="protein sequence ID" value="RVU40768.1"/>
    <property type="molecule type" value="Genomic_DNA"/>
</dbReference>
<dbReference type="Gene3D" id="2.30.40.10">
    <property type="entry name" value="Urease, subunit C, domain 1"/>
    <property type="match status" value="1"/>
</dbReference>
<dbReference type="InterPro" id="IPR006680">
    <property type="entry name" value="Amidohydro-rel"/>
</dbReference>
<dbReference type="InterPro" id="IPR006175">
    <property type="entry name" value="YjgF/YER057c/UK114"/>
</dbReference>
<dbReference type="SUPFAM" id="SSF51338">
    <property type="entry name" value="Composite domain of metallo-dependent hydrolases"/>
    <property type="match status" value="1"/>
</dbReference>
<evidence type="ECO:0000313" key="4">
    <source>
        <dbReference type="Proteomes" id="UP000283077"/>
    </source>
</evidence>
<dbReference type="CDD" id="cd00448">
    <property type="entry name" value="YjgF_YER057c_UK114_family"/>
    <property type="match status" value="1"/>
</dbReference>
<dbReference type="PANTHER" id="PTHR43135:SF3">
    <property type="entry name" value="ALPHA-D-RIBOSE 1-METHYLPHOSPHONATE 5-TRIPHOSPHATE DIPHOSPHATASE"/>
    <property type="match status" value="1"/>
</dbReference>
<dbReference type="RefSeq" id="WP_127697781.1">
    <property type="nucleotide sequence ID" value="NZ_SACS01000003.1"/>
</dbReference>